<dbReference type="EMBL" id="PFBM01000007">
    <property type="protein sequence ID" value="PIR82732.1"/>
    <property type="molecule type" value="Genomic_DNA"/>
</dbReference>
<accession>A0A2H0U8J1</accession>
<dbReference type="Proteomes" id="UP000231379">
    <property type="component" value="Unassembled WGS sequence"/>
</dbReference>
<sequence length="209" mass="23046">MAKDFLAELLNSTSLARTLRLFVTNPEIAMSVPEIAKRAGVTPQAAAADSVELGRLGILKKGKRAPVVGAAQKQRKGKKKARTETVWSLDASFVHARALSVFVNEVSPTQYKDIEKALRGSGRLSAVIVSGALIGDPSRPLELLIAGDSLNEKRLESAMRTLEPRFGTEIRYAAFTTPEFRYRLTIRDRLLRETIDFPHHVLVNRGVLL</sequence>
<comment type="caution">
    <text evidence="1">The sequence shown here is derived from an EMBL/GenBank/DDBJ whole genome shotgun (WGS) entry which is preliminary data.</text>
</comment>
<evidence type="ECO:0000313" key="1">
    <source>
        <dbReference type="EMBL" id="PIR82732.1"/>
    </source>
</evidence>
<gene>
    <name evidence="1" type="ORF">COU20_00950</name>
</gene>
<reference evidence="2" key="1">
    <citation type="submission" date="2017-09" db="EMBL/GenBank/DDBJ databases">
        <title>Depth-based differentiation of microbial function through sediment-hosted aquifers and enrichment of novel symbionts in the deep terrestrial subsurface.</title>
        <authorList>
            <person name="Probst A.J."/>
            <person name="Ladd B."/>
            <person name="Jarett J.K."/>
            <person name="Geller-Mcgrath D.E."/>
            <person name="Sieber C.M.K."/>
            <person name="Emerson J.B."/>
            <person name="Anantharaman K."/>
            <person name="Thomas B.C."/>
            <person name="Malmstrom R."/>
            <person name="Stieglmeier M."/>
            <person name="Klingl A."/>
            <person name="Woyke T."/>
            <person name="Ryan C.M."/>
            <person name="Banfield J.F."/>
        </authorList>
    </citation>
    <scope>NUCLEOTIDE SEQUENCE [LARGE SCALE GENOMIC DNA]</scope>
</reference>
<dbReference type="AlphaFoldDB" id="A0A2H0U8J1"/>
<organism evidence="1 2">
    <name type="scientific">Candidatus Kaiserbacteria bacterium CG10_big_fil_rev_8_21_14_0_10_59_10</name>
    <dbReference type="NCBI Taxonomy" id="1974612"/>
    <lineage>
        <taxon>Bacteria</taxon>
        <taxon>Candidatus Kaiseribacteriota</taxon>
    </lineage>
</organism>
<evidence type="ECO:0000313" key="2">
    <source>
        <dbReference type="Proteomes" id="UP000231379"/>
    </source>
</evidence>
<proteinExistence type="predicted"/>
<name>A0A2H0U8J1_9BACT</name>
<protein>
    <submittedName>
        <fullName evidence="1">Uncharacterized protein</fullName>
    </submittedName>
</protein>